<dbReference type="SUPFAM" id="SSF47576">
    <property type="entry name" value="Calponin-homology domain, CH-domain"/>
    <property type="match status" value="1"/>
</dbReference>
<dbReference type="InterPro" id="IPR001997">
    <property type="entry name" value="Calponin/LIMCH1"/>
</dbReference>
<name>A0A452R7J6_URSAM</name>
<comment type="similarity">
    <text evidence="1">Belongs to the calponin family.</text>
</comment>
<dbReference type="GO" id="GO:0051015">
    <property type="term" value="F:actin filament binding"/>
    <property type="evidence" value="ECO:0007669"/>
    <property type="project" value="TreeGrafter"/>
</dbReference>
<evidence type="ECO:0000259" key="10">
    <source>
        <dbReference type="Pfam" id="PF00307"/>
    </source>
</evidence>
<dbReference type="InterPro" id="IPR000557">
    <property type="entry name" value="Calponin_repeat"/>
</dbReference>
<dbReference type="InterPro" id="IPR050606">
    <property type="entry name" value="Calponin-like"/>
</dbReference>
<accession>A0A452R7J6</accession>
<dbReference type="PRINTS" id="PR00888">
    <property type="entry name" value="SM22CALPONIN"/>
</dbReference>
<reference evidence="11" key="2">
    <citation type="submission" date="2025-08" db="UniProtKB">
        <authorList>
            <consortium name="Ensembl"/>
        </authorList>
    </citation>
    <scope>IDENTIFICATION</scope>
</reference>
<dbReference type="InterPro" id="IPR001715">
    <property type="entry name" value="CH_dom"/>
</dbReference>
<comment type="function">
    <text evidence="6">Thin filament-associated protein that is implicated in the regulation and modulation of smooth muscle contraction. It is capable of binding to actin, calmodulin and tropomyosin. The interaction of calponin with actin inhibits the actomyosin Mg-ATPase activity.</text>
</comment>
<dbReference type="STRING" id="9643.ENSUAMP00000014592"/>
<dbReference type="OMA" id="ENIGNCI"/>
<dbReference type="GO" id="GO:0007015">
    <property type="term" value="P:actin filament organization"/>
    <property type="evidence" value="ECO:0007669"/>
    <property type="project" value="TreeGrafter"/>
</dbReference>
<keyword evidence="2" id="KW-0597">Phosphoprotein</keyword>
<evidence type="ECO:0000256" key="9">
    <source>
        <dbReference type="ARBA" id="ARBA00044361"/>
    </source>
</evidence>
<dbReference type="PROSITE" id="PS51122">
    <property type="entry name" value="CALPONIN_2"/>
    <property type="match status" value="1"/>
</dbReference>
<evidence type="ECO:0000313" key="11">
    <source>
        <dbReference type="Ensembl" id="ENSUAMP00000014592.1"/>
    </source>
</evidence>
<dbReference type="GO" id="GO:0005516">
    <property type="term" value="F:calmodulin binding"/>
    <property type="evidence" value="ECO:0007669"/>
    <property type="project" value="UniProtKB-KW"/>
</dbReference>
<dbReference type="GO" id="GO:0031032">
    <property type="term" value="P:actomyosin structure organization"/>
    <property type="evidence" value="ECO:0007669"/>
    <property type="project" value="InterPro"/>
</dbReference>
<dbReference type="GeneTree" id="ENSGT00940000159680"/>
<dbReference type="Pfam" id="PF00307">
    <property type="entry name" value="CH"/>
    <property type="match status" value="1"/>
</dbReference>
<dbReference type="Ensembl" id="ENSUAMT00000016369.1">
    <property type="protein sequence ID" value="ENSUAMP00000014592.1"/>
    <property type="gene ID" value="ENSUAMG00000011708.1"/>
</dbReference>
<dbReference type="AlphaFoldDB" id="A0A452R7J6"/>
<dbReference type="Gene3D" id="1.10.418.10">
    <property type="entry name" value="Calponin-like domain"/>
    <property type="match status" value="1"/>
</dbReference>
<dbReference type="PANTHER" id="PTHR47385:SF12">
    <property type="entry name" value="CALPONIN-1"/>
    <property type="match status" value="1"/>
</dbReference>
<feature type="domain" description="Calponin-homology (CH)" evidence="10">
    <location>
        <begin position="26"/>
        <end position="85"/>
    </location>
</feature>
<evidence type="ECO:0000256" key="2">
    <source>
        <dbReference type="ARBA" id="ARBA00022553"/>
    </source>
</evidence>
<keyword evidence="4" id="KW-0112">Calmodulin-binding</keyword>
<evidence type="ECO:0000313" key="12">
    <source>
        <dbReference type="Proteomes" id="UP000291022"/>
    </source>
</evidence>
<proteinExistence type="inferred from homology"/>
<sequence>MNRGGDRAQHRQQFHGRPLRWHHSLQFISKFQPGSMKKVGKSTQNWHLLENIGNCIKAVTKYRVRAHDIFEAHDLFENTDRTQVQCTPPAMAKMKGNEVSVGVKYAEKQEQKFEPEKLREGPNIIRLQIGTNRFASQQGVTAYGPWRHLYDPNLQVVTNKGASLAGLTAPGTKQQILKPGLGMEHCDVLNASLQMGSNKGASWQSVTVYGLLCQVCDPKYCLMPQYSAGLWWGRGPPPQSAAGSNIEPGVPNST</sequence>
<dbReference type="GO" id="GO:0015629">
    <property type="term" value="C:actin cytoskeleton"/>
    <property type="evidence" value="ECO:0007669"/>
    <property type="project" value="TreeGrafter"/>
</dbReference>
<keyword evidence="12" id="KW-1185">Reference proteome</keyword>
<dbReference type="InterPro" id="IPR036872">
    <property type="entry name" value="CH_dom_sf"/>
</dbReference>
<dbReference type="Proteomes" id="UP000291022">
    <property type="component" value="Unassembled WGS sequence"/>
</dbReference>
<dbReference type="PRINTS" id="PR00889">
    <property type="entry name" value="CALPONIN"/>
</dbReference>
<evidence type="ECO:0000256" key="7">
    <source>
        <dbReference type="ARBA" id="ARBA00044167"/>
    </source>
</evidence>
<reference evidence="11" key="3">
    <citation type="submission" date="2025-09" db="UniProtKB">
        <authorList>
            <consortium name="Ensembl"/>
        </authorList>
    </citation>
    <scope>IDENTIFICATION</scope>
</reference>
<evidence type="ECO:0000256" key="1">
    <source>
        <dbReference type="ARBA" id="ARBA00009631"/>
    </source>
</evidence>
<keyword evidence="3" id="KW-0677">Repeat</keyword>
<evidence type="ECO:0000256" key="4">
    <source>
        <dbReference type="ARBA" id="ARBA00022860"/>
    </source>
</evidence>
<evidence type="ECO:0000256" key="6">
    <source>
        <dbReference type="ARBA" id="ARBA00025109"/>
    </source>
</evidence>
<evidence type="ECO:0000256" key="3">
    <source>
        <dbReference type="ARBA" id="ARBA00022737"/>
    </source>
</evidence>
<dbReference type="InterPro" id="IPR003096">
    <property type="entry name" value="SM22_calponin"/>
</dbReference>
<dbReference type="Pfam" id="PF00402">
    <property type="entry name" value="Calponin"/>
    <property type="match status" value="1"/>
</dbReference>
<reference evidence="12" key="1">
    <citation type="submission" date="2016-06" db="EMBL/GenBank/DDBJ databases">
        <title>De novo assembly and RNA-Seq shows season-dependent expression and editing in black bear kidneys.</title>
        <authorList>
            <person name="Korstanje R."/>
            <person name="Srivastava A."/>
            <person name="Sarsani V.K."/>
            <person name="Sheehan S.M."/>
            <person name="Seger R.L."/>
            <person name="Barter M.E."/>
            <person name="Lindqvist C."/>
            <person name="Brody L.C."/>
            <person name="Mullikin J.C."/>
        </authorList>
    </citation>
    <scope>NUCLEOTIDE SEQUENCE [LARGE SCALE GENOMIC DNA]</scope>
</reference>
<dbReference type="GO" id="GO:0005925">
    <property type="term" value="C:focal adhesion"/>
    <property type="evidence" value="ECO:0007669"/>
    <property type="project" value="TreeGrafter"/>
</dbReference>
<evidence type="ECO:0000256" key="5">
    <source>
        <dbReference type="ARBA" id="ARBA00023203"/>
    </source>
</evidence>
<protein>
    <recommendedName>
        <fullName evidence="7">Calponin-1</fullName>
    </recommendedName>
    <alternativeName>
        <fullName evidence="8">Basic calponin</fullName>
    </alternativeName>
    <alternativeName>
        <fullName evidence="9">Calponin H1, smooth muscle</fullName>
    </alternativeName>
</protein>
<keyword evidence="5" id="KW-0009">Actin-binding</keyword>
<evidence type="ECO:0000256" key="8">
    <source>
        <dbReference type="ARBA" id="ARBA00044240"/>
    </source>
</evidence>
<dbReference type="PANTHER" id="PTHR47385">
    <property type="entry name" value="CALPONIN"/>
    <property type="match status" value="1"/>
</dbReference>
<organism evidence="11 12">
    <name type="scientific">Ursus americanus</name>
    <name type="common">American black bear</name>
    <name type="synonym">Euarctos americanus</name>
    <dbReference type="NCBI Taxonomy" id="9643"/>
    <lineage>
        <taxon>Eukaryota</taxon>
        <taxon>Metazoa</taxon>
        <taxon>Chordata</taxon>
        <taxon>Craniata</taxon>
        <taxon>Vertebrata</taxon>
        <taxon>Euteleostomi</taxon>
        <taxon>Mammalia</taxon>
        <taxon>Eutheria</taxon>
        <taxon>Laurasiatheria</taxon>
        <taxon>Carnivora</taxon>
        <taxon>Caniformia</taxon>
        <taxon>Ursidae</taxon>
        <taxon>Ursus</taxon>
    </lineage>
</organism>